<sequence length="33" mass="3902">MKIHWKNDVVKLGLILYWLSTNLASRKLYGVKL</sequence>
<proteinExistence type="predicted"/>
<dbReference type="Proteomes" id="UP000251960">
    <property type="component" value="Chromosome 2"/>
</dbReference>
<evidence type="ECO:0000313" key="1">
    <source>
        <dbReference type="EMBL" id="PWZ40446.1"/>
    </source>
</evidence>
<reference evidence="1 2" key="1">
    <citation type="journal article" date="2018" name="Nat. Genet.">
        <title>Extensive intraspecific gene order and gene structural variations between Mo17 and other maize genomes.</title>
        <authorList>
            <person name="Sun S."/>
            <person name="Zhou Y."/>
            <person name="Chen J."/>
            <person name="Shi J."/>
            <person name="Zhao H."/>
            <person name="Zhao H."/>
            <person name="Song W."/>
            <person name="Zhang M."/>
            <person name="Cui Y."/>
            <person name="Dong X."/>
            <person name="Liu H."/>
            <person name="Ma X."/>
            <person name="Jiao Y."/>
            <person name="Wang B."/>
            <person name="Wei X."/>
            <person name="Stein J.C."/>
            <person name="Glaubitz J.C."/>
            <person name="Lu F."/>
            <person name="Yu G."/>
            <person name="Liang C."/>
            <person name="Fengler K."/>
            <person name="Li B."/>
            <person name="Rafalski A."/>
            <person name="Schnable P.S."/>
            <person name="Ware D.H."/>
            <person name="Buckler E.S."/>
            <person name="Lai J."/>
        </authorList>
    </citation>
    <scope>NUCLEOTIDE SEQUENCE [LARGE SCALE GENOMIC DNA]</scope>
    <source>
        <strain evidence="2">cv. Missouri 17</strain>
        <tissue evidence="1">Seedling</tissue>
    </source>
</reference>
<organism evidence="1 2">
    <name type="scientific">Zea mays</name>
    <name type="common">Maize</name>
    <dbReference type="NCBI Taxonomy" id="4577"/>
    <lineage>
        <taxon>Eukaryota</taxon>
        <taxon>Viridiplantae</taxon>
        <taxon>Streptophyta</taxon>
        <taxon>Embryophyta</taxon>
        <taxon>Tracheophyta</taxon>
        <taxon>Spermatophyta</taxon>
        <taxon>Magnoliopsida</taxon>
        <taxon>Liliopsida</taxon>
        <taxon>Poales</taxon>
        <taxon>Poaceae</taxon>
        <taxon>PACMAD clade</taxon>
        <taxon>Panicoideae</taxon>
        <taxon>Andropogonodae</taxon>
        <taxon>Andropogoneae</taxon>
        <taxon>Tripsacinae</taxon>
        <taxon>Zea</taxon>
    </lineage>
</organism>
<gene>
    <name evidence="1" type="ORF">Zm00014a_025384</name>
</gene>
<dbReference type="EMBL" id="NCVQ01000003">
    <property type="protein sequence ID" value="PWZ40446.1"/>
    <property type="molecule type" value="Genomic_DNA"/>
</dbReference>
<name>A0A3L6G0B4_MAIZE</name>
<evidence type="ECO:0000313" key="2">
    <source>
        <dbReference type="Proteomes" id="UP000251960"/>
    </source>
</evidence>
<protein>
    <submittedName>
        <fullName evidence="1">Uncharacterized protein</fullName>
    </submittedName>
</protein>
<comment type="caution">
    <text evidence="1">The sequence shown here is derived from an EMBL/GenBank/DDBJ whole genome shotgun (WGS) entry which is preliminary data.</text>
</comment>
<accession>A0A3L6G0B4</accession>
<dbReference type="AlphaFoldDB" id="A0A3L6G0B4"/>